<reference evidence="2 3" key="1">
    <citation type="submission" date="2014-04" db="EMBL/GenBank/DDBJ databases">
        <authorList>
            <consortium name="DOE Joint Genome Institute"/>
            <person name="Kuo A."/>
            <person name="Girlanda M."/>
            <person name="Perotto S."/>
            <person name="Kohler A."/>
            <person name="Nagy L.G."/>
            <person name="Floudas D."/>
            <person name="Copeland A."/>
            <person name="Barry K.W."/>
            <person name="Cichocki N."/>
            <person name="Veneault-Fourrey C."/>
            <person name="LaButti K."/>
            <person name="Lindquist E.A."/>
            <person name="Lipzen A."/>
            <person name="Lundell T."/>
            <person name="Morin E."/>
            <person name="Murat C."/>
            <person name="Sun H."/>
            <person name="Tunlid A."/>
            <person name="Henrissat B."/>
            <person name="Grigoriev I.V."/>
            <person name="Hibbett D.S."/>
            <person name="Martin F."/>
            <person name="Nordberg H.P."/>
            <person name="Cantor M.N."/>
            <person name="Hua S.X."/>
        </authorList>
    </citation>
    <scope>NUCLEOTIDE SEQUENCE [LARGE SCALE GENOMIC DNA]</scope>
    <source>
        <strain evidence="2 3">MUT 4182</strain>
    </source>
</reference>
<gene>
    <name evidence="2" type="ORF">M407DRAFT_197114</name>
</gene>
<proteinExistence type="predicted"/>
<feature type="compositionally biased region" description="Polar residues" evidence="1">
    <location>
        <begin position="1"/>
        <end position="12"/>
    </location>
</feature>
<protein>
    <submittedName>
        <fullName evidence="2">Uncharacterized protein</fullName>
    </submittedName>
</protein>
<feature type="compositionally biased region" description="Low complexity" evidence="1">
    <location>
        <begin position="24"/>
        <end position="51"/>
    </location>
</feature>
<dbReference type="EMBL" id="KN823019">
    <property type="protein sequence ID" value="KIO26746.1"/>
    <property type="molecule type" value="Genomic_DNA"/>
</dbReference>
<accession>A0A0C3QIL8</accession>
<keyword evidence="3" id="KW-1185">Reference proteome</keyword>
<feature type="compositionally biased region" description="Polar residues" evidence="1">
    <location>
        <begin position="167"/>
        <end position="176"/>
    </location>
</feature>
<evidence type="ECO:0000313" key="2">
    <source>
        <dbReference type="EMBL" id="KIO26746.1"/>
    </source>
</evidence>
<feature type="region of interest" description="Disordered" evidence="1">
    <location>
        <begin position="167"/>
        <end position="245"/>
    </location>
</feature>
<feature type="region of interest" description="Disordered" evidence="1">
    <location>
        <begin position="111"/>
        <end position="155"/>
    </location>
</feature>
<feature type="compositionally biased region" description="Basic and acidic residues" evidence="1">
    <location>
        <begin position="235"/>
        <end position="245"/>
    </location>
</feature>
<evidence type="ECO:0000256" key="1">
    <source>
        <dbReference type="SAM" id="MobiDB-lite"/>
    </source>
</evidence>
<dbReference type="OrthoDB" id="2554033at2759"/>
<evidence type="ECO:0000313" key="3">
    <source>
        <dbReference type="Proteomes" id="UP000054248"/>
    </source>
</evidence>
<sequence>MNDNSRTTSIPHTNPIPIVGRNRSASLASTLPALSNSPTSSVQTPSSTLSLRINGHSHARSASETSANGGEGGSPTSPLAYFLGAATSPLRTTAGTGFPWNSSKTAAVIDEDEESPPGGANAGLFGVGGHTRRGSWAQNPLQSTTGQVPTSDRGTGVLRRLSLSNTFRPNFSTSTNVPAAPPPSAVSASPVLSRGVPTLGEPRPGRKPRSASLAVPGSGQEGSGKKRGISPMGERLLKGHFDGFI</sequence>
<dbReference type="Proteomes" id="UP000054248">
    <property type="component" value="Unassembled WGS sequence"/>
</dbReference>
<dbReference type="AlphaFoldDB" id="A0A0C3QIL8"/>
<feature type="compositionally biased region" description="Polar residues" evidence="1">
    <location>
        <begin position="136"/>
        <end position="153"/>
    </location>
</feature>
<feature type="region of interest" description="Disordered" evidence="1">
    <location>
        <begin position="1"/>
        <end position="78"/>
    </location>
</feature>
<organism evidence="2 3">
    <name type="scientific">Tulasnella calospora MUT 4182</name>
    <dbReference type="NCBI Taxonomy" id="1051891"/>
    <lineage>
        <taxon>Eukaryota</taxon>
        <taxon>Fungi</taxon>
        <taxon>Dikarya</taxon>
        <taxon>Basidiomycota</taxon>
        <taxon>Agaricomycotina</taxon>
        <taxon>Agaricomycetes</taxon>
        <taxon>Cantharellales</taxon>
        <taxon>Tulasnellaceae</taxon>
        <taxon>Tulasnella</taxon>
    </lineage>
</organism>
<name>A0A0C3QIL8_9AGAM</name>
<dbReference type="HOGENOM" id="CLU_1294783_0_0_1"/>
<reference evidence="3" key="2">
    <citation type="submission" date="2015-01" db="EMBL/GenBank/DDBJ databases">
        <title>Evolutionary Origins and Diversification of the Mycorrhizal Mutualists.</title>
        <authorList>
            <consortium name="DOE Joint Genome Institute"/>
            <consortium name="Mycorrhizal Genomics Consortium"/>
            <person name="Kohler A."/>
            <person name="Kuo A."/>
            <person name="Nagy L.G."/>
            <person name="Floudas D."/>
            <person name="Copeland A."/>
            <person name="Barry K.W."/>
            <person name="Cichocki N."/>
            <person name="Veneault-Fourrey C."/>
            <person name="LaButti K."/>
            <person name="Lindquist E.A."/>
            <person name="Lipzen A."/>
            <person name="Lundell T."/>
            <person name="Morin E."/>
            <person name="Murat C."/>
            <person name="Riley R."/>
            <person name="Ohm R."/>
            <person name="Sun H."/>
            <person name="Tunlid A."/>
            <person name="Henrissat B."/>
            <person name="Grigoriev I.V."/>
            <person name="Hibbett D.S."/>
            <person name="Martin F."/>
        </authorList>
    </citation>
    <scope>NUCLEOTIDE SEQUENCE [LARGE SCALE GENOMIC DNA]</scope>
    <source>
        <strain evidence="3">MUT 4182</strain>
    </source>
</reference>